<dbReference type="EMBL" id="CAJHNH020000118">
    <property type="protein sequence ID" value="CAG5115455.1"/>
    <property type="molecule type" value="Genomic_DNA"/>
</dbReference>
<dbReference type="InterPro" id="IPR027995">
    <property type="entry name" value="Galactosyl_T_N"/>
</dbReference>
<dbReference type="PANTHER" id="PTHR19300">
    <property type="entry name" value="BETA-1,4-GALACTOSYLTRANSFERASE"/>
    <property type="match status" value="1"/>
</dbReference>
<dbReference type="PANTHER" id="PTHR19300:SF57">
    <property type="entry name" value="BETA-1,4-N-ACETYLGALACTOSAMINYLTRANSFERASE"/>
    <property type="match status" value="1"/>
</dbReference>
<feature type="domain" description="Galactosyltransferase C-terminal" evidence="11">
    <location>
        <begin position="161"/>
        <end position="229"/>
    </location>
</feature>
<dbReference type="GO" id="GO:0016020">
    <property type="term" value="C:membrane"/>
    <property type="evidence" value="ECO:0007669"/>
    <property type="project" value="UniProtKB-SubCell"/>
</dbReference>
<proteinExistence type="inferred from homology"/>
<accession>A0A8S3YIW7</accession>
<dbReference type="Gene3D" id="3.90.550.10">
    <property type="entry name" value="Spore Coat Polysaccharide Biosynthesis Protein SpsA, Chain A"/>
    <property type="match status" value="1"/>
</dbReference>
<dbReference type="OrthoDB" id="10016069at2759"/>
<comment type="pathway">
    <text evidence="2">Protein modification; protein glycosylation.</text>
</comment>
<dbReference type="InterPro" id="IPR027791">
    <property type="entry name" value="Galactosyl_T_C"/>
</dbReference>
<dbReference type="GO" id="GO:0005794">
    <property type="term" value="C:Golgi apparatus"/>
    <property type="evidence" value="ECO:0007669"/>
    <property type="project" value="TreeGrafter"/>
</dbReference>
<keyword evidence="6" id="KW-0812">Transmembrane</keyword>
<sequence length="246" mass="27788">MCDVSCVEQKSLCDVSCVEQISLFGALECDCEKLTLDELLNKHPDIELGGRIRPSDCRAAQRTAIIIPFRDCRECLYILMNMLIPILKRQHADVTVFVIEQSSESEFNRAALQNVGFLEAKKTATFDCFIFHDVEMVPLSDHIMYRCGPAPSHLVANIQLTNGNPKATYENYTGGVTAFTARQYQAINGNSNLYFGWGGDDDDLHDRIVHKQMTIRRTDSNLGSYRMLTEQPQKSKAANPHRWVHG</sequence>
<keyword evidence="7" id="KW-0735">Signal-anchor</keyword>
<keyword evidence="8" id="KW-1133">Transmembrane helix</keyword>
<gene>
    <name evidence="13" type="ORF">CUNI_LOCUS1013</name>
</gene>
<evidence type="ECO:0000256" key="6">
    <source>
        <dbReference type="ARBA" id="ARBA00022692"/>
    </source>
</evidence>
<evidence type="ECO:0000256" key="4">
    <source>
        <dbReference type="ARBA" id="ARBA00022676"/>
    </source>
</evidence>
<dbReference type="SUPFAM" id="SSF53448">
    <property type="entry name" value="Nucleotide-diphospho-sugar transferases"/>
    <property type="match status" value="1"/>
</dbReference>
<reference evidence="13" key="1">
    <citation type="submission" date="2021-04" db="EMBL/GenBank/DDBJ databases">
        <authorList>
            <consortium name="Molecular Ecology Group"/>
        </authorList>
    </citation>
    <scope>NUCLEOTIDE SEQUENCE</scope>
</reference>
<evidence type="ECO:0000313" key="14">
    <source>
        <dbReference type="Proteomes" id="UP000678393"/>
    </source>
</evidence>
<organism evidence="13 14">
    <name type="scientific">Candidula unifasciata</name>
    <dbReference type="NCBI Taxonomy" id="100452"/>
    <lineage>
        <taxon>Eukaryota</taxon>
        <taxon>Metazoa</taxon>
        <taxon>Spiralia</taxon>
        <taxon>Lophotrochozoa</taxon>
        <taxon>Mollusca</taxon>
        <taxon>Gastropoda</taxon>
        <taxon>Heterobranchia</taxon>
        <taxon>Euthyneura</taxon>
        <taxon>Panpulmonata</taxon>
        <taxon>Eupulmonata</taxon>
        <taxon>Stylommatophora</taxon>
        <taxon>Helicina</taxon>
        <taxon>Helicoidea</taxon>
        <taxon>Geomitridae</taxon>
        <taxon>Candidula</taxon>
    </lineage>
</organism>
<keyword evidence="5" id="KW-0808">Transferase</keyword>
<comment type="caution">
    <text evidence="13">The sequence shown here is derived from an EMBL/GenBank/DDBJ whole genome shotgun (WGS) entry which is preliminary data.</text>
</comment>
<dbReference type="Pfam" id="PF13733">
    <property type="entry name" value="Glyco_transf_7N"/>
    <property type="match status" value="1"/>
</dbReference>
<dbReference type="GO" id="GO:0008378">
    <property type="term" value="F:galactosyltransferase activity"/>
    <property type="evidence" value="ECO:0007669"/>
    <property type="project" value="TreeGrafter"/>
</dbReference>
<evidence type="ECO:0008006" key="15">
    <source>
        <dbReference type="Google" id="ProtNLM"/>
    </source>
</evidence>
<keyword evidence="9" id="KW-0472">Membrane</keyword>
<evidence type="ECO:0000313" key="13">
    <source>
        <dbReference type="EMBL" id="CAG5115455.1"/>
    </source>
</evidence>
<comment type="similarity">
    <text evidence="3">Belongs to the glycosyltransferase 7 family.</text>
</comment>
<evidence type="ECO:0000256" key="8">
    <source>
        <dbReference type="ARBA" id="ARBA00022989"/>
    </source>
</evidence>
<dbReference type="PRINTS" id="PR02050">
    <property type="entry name" value="B14GALTRFASE"/>
</dbReference>
<dbReference type="InterPro" id="IPR003859">
    <property type="entry name" value="Galactosyl_T"/>
</dbReference>
<evidence type="ECO:0000256" key="1">
    <source>
        <dbReference type="ARBA" id="ARBA00004606"/>
    </source>
</evidence>
<evidence type="ECO:0000256" key="5">
    <source>
        <dbReference type="ARBA" id="ARBA00022679"/>
    </source>
</evidence>
<dbReference type="Pfam" id="PF02709">
    <property type="entry name" value="Glyco_transf_7C"/>
    <property type="match status" value="1"/>
</dbReference>
<comment type="subcellular location">
    <subcellularLocation>
        <location evidence="1">Membrane</location>
        <topology evidence="1">Single-pass type II membrane protein</topology>
    </subcellularLocation>
</comment>
<protein>
    <recommendedName>
        <fullName evidence="15">Beta-1,4-N-acetylgalactosaminyltransferase bre-4</fullName>
    </recommendedName>
</protein>
<evidence type="ECO:0000256" key="3">
    <source>
        <dbReference type="ARBA" id="ARBA00005735"/>
    </source>
</evidence>
<feature type="domain" description="Galactosyltransferase N-terminal" evidence="12">
    <location>
        <begin position="22"/>
        <end position="147"/>
    </location>
</feature>
<keyword evidence="4" id="KW-0328">Glycosyltransferase</keyword>
<name>A0A8S3YIW7_9EUPU</name>
<dbReference type="Proteomes" id="UP000678393">
    <property type="component" value="Unassembled WGS sequence"/>
</dbReference>
<evidence type="ECO:0000256" key="2">
    <source>
        <dbReference type="ARBA" id="ARBA00004922"/>
    </source>
</evidence>
<evidence type="ECO:0000256" key="10">
    <source>
        <dbReference type="ARBA" id="ARBA00023180"/>
    </source>
</evidence>
<keyword evidence="10" id="KW-0325">Glycoprotein</keyword>
<dbReference type="GO" id="GO:0005975">
    <property type="term" value="P:carbohydrate metabolic process"/>
    <property type="evidence" value="ECO:0007669"/>
    <property type="project" value="InterPro"/>
</dbReference>
<evidence type="ECO:0000259" key="11">
    <source>
        <dbReference type="Pfam" id="PF02709"/>
    </source>
</evidence>
<evidence type="ECO:0000256" key="7">
    <source>
        <dbReference type="ARBA" id="ARBA00022968"/>
    </source>
</evidence>
<evidence type="ECO:0000256" key="9">
    <source>
        <dbReference type="ARBA" id="ARBA00023136"/>
    </source>
</evidence>
<dbReference type="InterPro" id="IPR029044">
    <property type="entry name" value="Nucleotide-diphossugar_trans"/>
</dbReference>
<dbReference type="AlphaFoldDB" id="A0A8S3YIW7"/>
<keyword evidence="14" id="KW-1185">Reference proteome</keyword>
<evidence type="ECO:0000259" key="12">
    <source>
        <dbReference type="Pfam" id="PF13733"/>
    </source>
</evidence>